<evidence type="ECO:0000313" key="1">
    <source>
        <dbReference type="EMBL" id="CAB4012246.1"/>
    </source>
</evidence>
<name>A0A6S7I3F8_PARCT</name>
<proteinExistence type="predicted"/>
<gene>
    <name evidence="1" type="ORF">PACLA_8A038436</name>
</gene>
<comment type="caution">
    <text evidence="1">The sequence shown here is derived from an EMBL/GenBank/DDBJ whole genome shotgun (WGS) entry which is preliminary data.</text>
</comment>
<evidence type="ECO:0000313" key="2">
    <source>
        <dbReference type="Proteomes" id="UP001152795"/>
    </source>
</evidence>
<dbReference type="Proteomes" id="UP001152795">
    <property type="component" value="Unassembled WGS sequence"/>
</dbReference>
<protein>
    <submittedName>
        <fullName evidence="1">Uncharacterized protein</fullName>
    </submittedName>
</protein>
<keyword evidence="2" id="KW-1185">Reference proteome</keyword>
<organism evidence="1 2">
    <name type="scientific">Paramuricea clavata</name>
    <name type="common">Red gorgonian</name>
    <name type="synonym">Violescent sea-whip</name>
    <dbReference type="NCBI Taxonomy" id="317549"/>
    <lineage>
        <taxon>Eukaryota</taxon>
        <taxon>Metazoa</taxon>
        <taxon>Cnidaria</taxon>
        <taxon>Anthozoa</taxon>
        <taxon>Octocorallia</taxon>
        <taxon>Malacalcyonacea</taxon>
        <taxon>Plexauridae</taxon>
        <taxon>Paramuricea</taxon>
    </lineage>
</organism>
<dbReference type="AlphaFoldDB" id="A0A6S7I3F8"/>
<sequence>MIMNLLQTSCLLFVGFALLAAIEQVTGARKLKKPTHEESLDFPLRPGDGIVSRRATARDGVFGPDCVDLCREGIGGALCNCAQLPPAWNDEVN</sequence>
<accession>A0A6S7I3F8</accession>
<dbReference type="OrthoDB" id="6354310at2759"/>
<reference evidence="1" key="1">
    <citation type="submission" date="2020-04" db="EMBL/GenBank/DDBJ databases">
        <authorList>
            <person name="Alioto T."/>
            <person name="Alioto T."/>
            <person name="Gomez Garrido J."/>
        </authorList>
    </citation>
    <scope>NUCLEOTIDE SEQUENCE</scope>
    <source>
        <strain evidence="1">A484AB</strain>
    </source>
</reference>
<dbReference type="EMBL" id="CACRXK020007440">
    <property type="protein sequence ID" value="CAB4012246.1"/>
    <property type="molecule type" value="Genomic_DNA"/>
</dbReference>